<keyword evidence="3" id="KW-1185">Reference proteome</keyword>
<name>A0A2U1LX45_ARTAN</name>
<dbReference type="Proteomes" id="UP000245207">
    <property type="component" value="Unassembled WGS sequence"/>
</dbReference>
<dbReference type="EMBL" id="PKPP01007373">
    <property type="protein sequence ID" value="PWA53561.1"/>
    <property type="molecule type" value="Genomic_DNA"/>
</dbReference>
<proteinExistence type="predicted"/>
<accession>A0A2U1LX45</accession>
<protein>
    <submittedName>
        <fullName evidence="2">Uncharacterized protein</fullName>
    </submittedName>
</protein>
<gene>
    <name evidence="2" type="ORF">CTI12_AA443900</name>
</gene>
<evidence type="ECO:0000256" key="1">
    <source>
        <dbReference type="SAM" id="MobiDB-lite"/>
    </source>
</evidence>
<feature type="region of interest" description="Disordered" evidence="1">
    <location>
        <begin position="76"/>
        <end position="100"/>
    </location>
</feature>
<organism evidence="2 3">
    <name type="scientific">Artemisia annua</name>
    <name type="common">Sweet wormwood</name>
    <dbReference type="NCBI Taxonomy" id="35608"/>
    <lineage>
        <taxon>Eukaryota</taxon>
        <taxon>Viridiplantae</taxon>
        <taxon>Streptophyta</taxon>
        <taxon>Embryophyta</taxon>
        <taxon>Tracheophyta</taxon>
        <taxon>Spermatophyta</taxon>
        <taxon>Magnoliopsida</taxon>
        <taxon>eudicotyledons</taxon>
        <taxon>Gunneridae</taxon>
        <taxon>Pentapetalae</taxon>
        <taxon>asterids</taxon>
        <taxon>campanulids</taxon>
        <taxon>Asterales</taxon>
        <taxon>Asteraceae</taxon>
        <taxon>Asteroideae</taxon>
        <taxon>Anthemideae</taxon>
        <taxon>Artemisiinae</taxon>
        <taxon>Artemisia</taxon>
    </lineage>
</organism>
<feature type="compositionally biased region" description="Polar residues" evidence="1">
    <location>
        <begin position="79"/>
        <end position="89"/>
    </location>
</feature>
<dbReference type="AlphaFoldDB" id="A0A2U1LX45"/>
<evidence type="ECO:0000313" key="2">
    <source>
        <dbReference type="EMBL" id="PWA53561.1"/>
    </source>
</evidence>
<evidence type="ECO:0000313" key="3">
    <source>
        <dbReference type="Proteomes" id="UP000245207"/>
    </source>
</evidence>
<comment type="caution">
    <text evidence="2">The sequence shown here is derived from an EMBL/GenBank/DDBJ whole genome shotgun (WGS) entry which is preliminary data.</text>
</comment>
<feature type="region of interest" description="Disordered" evidence="1">
    <location>
        <begin position="15"/>
        <end position="53"/>
    </location>
</feature>
<sequence length="143" mass="15458">MPDLDIMRHVIGGKQRGHIPGIGPVLPGGGRQTTLGASRARDQASSSSLHKTVQKQTETISMIFWWAKKQPGFPEELASQATTSGSQEASECESRDIQDESGASGGVLVGRVGLVRGVGGLRSSIWVVWVDLYLFWGYGLMFR</sequence>
<reference evidence="2 3" key="1">
    <citation type="journal article" date="2018" name="Mol. Plant">
        <title>The genome of Artemisia annua provides insight into the evolution of Asteraceae family and artemisinin biosynthesis.</title>
        <authorList>
            <person name="Shen Q."/>
            <person name="Zhang L."/>
            <person name="Liao Z."/>
            <person name="Wang S."/>
            <person name="Yan T."/>
            <person name="Shi P."/>
            <person name="Liu M."/>
            <person name="Fu X."/>
            <person name="Pan Q."/>
            <person name="Wang Y."/>
            <person name="Lv Z."/>
            <person name="Lu X."/>
            <person name="Zhang F."/>
            <person name="Jiang W."/>
            <person name="Ma Y."/>
            <person name="Chen M."/>
            <person name="Hao X."/>
            <person name="Li L."/>
            <person name="Tang Y."/>
            <person name="Lv G."/>
            <person name="Zhou Y."/>
            <person name="Sun X."/>
            <person name="Brodelius P.E."/>
            <person name="Rose J.K.C."/>
            <person name="Tang K."/>
        </authorList>
    </citation>
    <scope>NUCLEOTIDE SEQUENCE [LARGE SCALE GENOMIC DNA]</scope>
    <source>
        <strain evidence="3">cv. Huhao1</strain>
        <tissue evidence="2">Leaf</tissue>
    </source>
</reference>